<evidence type="ECO:0000313" key="7">
    <source>
        <dbReference type="Proteomes" id="UP000242444"/>
    </source>
</evidence>
<comment type="subcellular location">
    <subcellularLocation>
        <location evidence="1">Cell membrane</location>
        <topology evidence="1">Multi-pass membrane protein</topology>
    </subcellularLocation>
</comment>
<evidence type="ECO:0000256" key="1">
    <source>
        <dbReference type="ARBA" id="ARBA00004651"/>
    </source>
</evidence>
<evidence type="ECO:0000313" key="6">
    <source>
        <dbReference type="EMBL" id="OZM70403.1"/>
    </source>
</evidence>
<keyword evidence="3" id="KW-0812">Transmembrane</keyword>
<dbReference type="PANTHER" id="PTHR30250:SF11">
    <property type="entry name" value="O-ANTIGEN TRANSPORTER-RELATED"/>
    <property type="match status" value="1"/>
</dbReference>
<organism evidence="6 7">
    <name type="scientific">Amycolatopsis antarctica</name>
    <dbReference type="NCBI Taxonomy" id="1854586"/>
    <lineage>
        <taxon>Bacteria</taxon>
        <taxon>Bacillati</taxon>
        <taxon>Actinomycetota</taxon>
        <taxon>Actinomycetes</taxon>
        <taxon>Pseudonocardiales</taxon>
        <taxon>Pseudonocardiaceae</taxon>
        <taxon>Amycolatopsis</taxon>
    </lineage>
</organism>
<keyword evidence="5" id="KW-0472">Membrane</keyword>
<protein>
    <submittedName>
        <fullName evidence="6">Uncharacterized protein</fullName>
    </submittedName>
</protein>
<sequence length="224" mass="23497">MRMAVSPRISAAMATGDLAQARSLHLMTTRAMILLAWPFYLTMALFAPLVLTLFGGGFGEGTGSLVVLCVAMFVWTGAGMVQTILLMGGQSSWQMKNKAAALVTNVAGNLLLVPLFGIAGAALAWALTIAVDVGLATWQVHRVLTVRIPVRELLLPVVLVAVAVGLPGLLLRWTLGAGVPALVLHLLLAALLLTGCCLRYREALGIGSVAGLLRRRAPARPNAS</sequence>
<evidence type="ECO:0000256" key="4">
    <source>
        <dbReference type="ARBA" id="ARBA00022989"/>
    </source>
</evidence>
<dbReference type="AlphaFoldDB" id="A0A263CW96"/>
<dbReference type="Proteomes" id="UP000242444">
    <property type="component" value="Unassembled WGS sequence"/>
</dbReference>
<gene>
    <name evidence="6" type="ORF">CFN78_25795</name>
</gene>
<dbReference type="PANTHER" id="PTHR30250">
    <property type="entry name" value="PST FAMILY PREDICTED COLANIC ACID TRANSPORTER"/>
    <property type="match status" value="1"/>
</dbReference>
<comment type="caution">
    <text evidence="6">The sequence shown here is derived from an EMBL/GenBank/DDBJ whole genome shotgun (WGS) entry which is preliminary data.</text>
</comment>
<accession>A0A263CW96</accession>
<keyword evidence="2" id="KW-1003">Cell membrane</keyword>
<reference evidence="6 7" key="1">
    <citation type="submission" date="2017-07" db="EMBL/GenBank/DDBJ databases">
        <title>Amycolatopsis antarcticus sp. nov., isolated from the surface of an Antarcticus brown macroalga.</title>
        <authorList>
            <person name="Wang J."/>
            <person name="Leiva S."/>
            <person name="Huang J."/>
            <person name="Huang Y."/>
        </authorList>
    </citation>
    <scope>NUCLEOTIDE SEQUENCE [LARGE SCALE GENOMIC DNA]</scope>
    <source>
        <strain evidence="6 7">AU-G6</strain>
    </source>
</reference>
<evidence type="ECO:0000256" key="2">
    <source>
        <dbReference type="ARBA" id="ARBA00022475"/>
    </source>
</evidence>
<dbReference type="InParanoid" id="A0A263CW96"/>
<proteinExistence type="predicted"/>
<dbReference type="EMBL" id="NKYE01000021">
    <property type="protein sequence ID" value="OZM70403.1"/>
    <property type="molecule type" value="Genomic_DNA"/>
</dbReference>
<dbReference type="GO" id="GO:0005886">
    <property type="term" value="C:plasma membrane"/>
    <property type="evidence" value="ECO:0007669"/>
    <property type="project" value="UniProtKB-SubCell"/>
</dbReference>
<evidence type="ECO:0000256" key="5">
    <source>
        <dbReference type="ARBA" id="ARBA00023136"/>
    </source>
</evidence>
<keyword evidence="7" id="KW-1185">Reference proteome</keyword>
<evidence type="ECO:0000256" key="3">
    <source>
        <dbReference type="ARBA" id="ARBA00022692"/>
    </source>
</evidence>
<keyword evidence="4" id="KW-1133">Transmembrane helix</keyword>
<name>A0A263CW96_9PSEU</name>
<dbReference type="InterPro" id="IPR050833">
    <property type="entry name" value="Poly_Biosynth_Transport"/>
</dbReference>